<dbReference type="Proteomes" id="UP000081671">
    <property type="component" value="Unplaced"/>
</dbReference>
<dbReference type="RefSeq" id="XP_012872763.1">
    <property type="nucleotide sequence ID" value="XM_013017309.1"/>
</dbReference>
<organism evidence="2 3">
    <name type="scientific">Dipodomys ordii</name>
    <name type="common">Ord's kangaroo rat</name>
    <dbReference type="NCBI Taxonomy" id="10020"/>
    <lineage>
        <taxon>Eukaryota</taxon>
        <taxon>Metazoa</taxon>
        <taxon>Chordata</taxon>
        <taxon>Craniata</taxon>
        <taxon>Vertebrata</taxon>
        <taxon>Euteleostomi</taxon>
        <taxon>Mammalia</taxon>
        <taxon>Eutheria</taxon>
        <taxon>Euarchontoglires</taxon>
        <taxon>Glires</taxon>
        <taxon>Rodentia</taxon>
        <taxon>Castorimorpha</taxon>
        <taxon>Heteromyidae</taxon>
        <taxon>Dipodomyinae</taxon>
        <taxon>Dipodomys</taxon>
    </lineage>
</organism>
<name>A0A1S3F7X7_DIPOR</name>
<evidence type="ECO:0000313" key="3">
    <source>
        <dbReference type="RefSeq" id="XP_012872763.1"/>
    </source>
</evidence>
<feature type="compositionally biased region" description="Low complexity" evidence="1">
    <location>
        <begin position="95"/>
        <end position="104"/>
    </location>
</feature>
<gene>
    <name evidence="3" type="primary">LOC105986415</name>
</gene>
<dbReference type="InParanoid" id="A0A1S3F7X7"/>
<feature type="compositionally biased region" description="Polar residues" evidence="1">
    <location>
        <begin position="64"/>
        <end position="76"/>
    </location>
</feature>
<feature type="compositionally biased region" description="Low complexity" evidence="1">
    <location>
        <begin position="194"/>
        <end position="209"/>
    </location>
</feature>
<feature type="compositionally biased region" description="Polar residues" evidence="1">
    <location>
        <begin position="1"/>
        <end position="11"/>
    </location>
</feature>
<evidence type="ECO:0000256" key="1">
    <source>
        <dbReference type="SAM" id="MobiDB-lite"/>
    </source>
</evidence>
<feature type="region of interest" description="Disordered" evidence="1">
    <location>
        <begin position="1"/>
        <end position="212"/>
    </location>
</feature>
<dbReference type="OrthoDB" id="9537343at2759"/>
<reference evidence="3" key="1">
    <citation type="submission" date="2025-08" db="UniProtKB">
        <authorList>
            <consortium name="RefSeq"/>
        </authorList>
    </citation>
    <scope>IDENTIFICATION</scope>
    <source>
        <tissue evidence="3">Kidney</tissue>
    </source>
</reference>
<proteinExistence type="predicted"/>
<protein>
    <submittedName>
        <fullName evidence="3">Uncharacterized protein ENSP00000471857-like</fullName>
    </submittedName>
</protein>
<dbReference type="GeneID" id="105986415"/>
<dbReference type="AlphaFoldDB" id="A0A1S3F7X7"/>
<accession>A0A1S3F7X7</accession>
<keyword evidence="2" id="KW-1185">Reference proteome</keyword>
<dbReference type="KEGG" id="dord:105986415"/>
<evidence type="ECO:0000313" key="2">
    <source>
        <dbReference type="Proteomes" id="UP000081671"/>
    </source>
</evidence>
<sequence>MNGMANVNSASRPHYASSIPVPRASSQTRIHTPGASPQLPPRQAGLALSPHRAASPRLGKAAGSSRNSSPKASQGRGSPRVAAGPVKELTEDGKSLPSSPWSSPKVTPKASLSSHAGPRRTGETPGTQRKKKTQEGIVIHQARGRSPPPTSSHGETPTLRAPEGRRPPGCPGKDPRDINYKSSGVSRSSEADEGAASESSSPACSPAHSKWPSSTPGVINFSSVHQQSQPVTATVAPFQYRLQTDQDLDPLPQGSWALDGYSRTPGRIEGGFYIASIWDNVKIQELGQEVVVTLVAAVNADCSFL</sequence>